<evidence type="ECO:0000313" key="5">
    <source>
        <dbReference type="Proteomes" id="UP000626092"/>
    </source>
</evidence>
<feature type="region of interest" description="Disordered" evidence="1">
    <location>
        <begin position="64"/>
        <end position="98"/>
    </location>
</feature>
<dbReference type="PANTHER" id="PTHR34659">
    <property type="entry name" value="BNAA05G11610D PROTEIN"/>
    <property type="match status" value="1"/>
</dbReference>
<evidence type="ECO:0000313" key="4">
    <source>
        <dbReference type="EMBL" id="KAF7139837.1"/>
    </source>
</evidence>
<feature type="compositionally biased region" description="Polar residues" evidence="1">
    <location>
        <begin position="136"/>
        <end position="146"/>
    </location>
</feature>
<dbReference type="EMBL" id="WJXA01000006">
    <property type="protein sequence ID" value="KAF7139837.1"/>
    <property type="molecule type" value="Genomic_DNA"/>
</dbReference>
<dbReference type="OrthoDB" id="778244at2759"/>
<feature type="domain" description="GAG-pre-integrase" evidence="2">
    <location>
        <begin position="301"/>
        <end position="360"/>
    </location>
</feature>
<protein>
    <recommendedName>
        <fullName evidence="6">GAG-pre-integrase domain-containing protein</fullName>
    </recommendedName>
</protein>
<dbReference type="GO" id="GO:0061908">
    <property type="term" value="C:phagophore"/>
    <property type="evidence" value="ECO:0007669"/>
    <property type="project" value="TreeGrafter"/>
</dbReference>
<evidence type="ECO:0000256" key="1">
    <source>
        <dbReference type="SAM" id="MobiDB-lite"/>
    </source>
</evidence>
<dbReference type="InterPro" id="IPR054722">
    <property type="entry name" value="PolX-like_BBD"/>
</dbReference>
<accession>A0A834GUS2</accession>
<keyword evidence="5" id="KW-1185">Reference proteome</keyword>
<name>A0A834GUS2_RHOSS</name>
<comment type="caution">
    <text evidence="4">The sequence shown here is derived from an EMBL/GenBank/DDBJ whole genome shotgun (WGS) entry which is preliminary data.</text>
</comment>
<dbReference type="GO" id="GO:0006950">
    <property type="term" value="P:response to stress"/>
    <property type="evidence" value="ECO:0007669"/>
    <property type="project" value="TreeGrafter"/>
</dbReference>
<feature type="region of interest" description="Disordered" evidence="1">
    <location>
        <begin position="124"/>
        <end position="150"/>
    </location>
</feature>
<feature type="compositionally biased region" description="Polar residues" evidence="1">
    <location>
        <begin position="64"/>
        <end position="92"/>
    </location>
</feature>
<evidence type="ECO:0008006" key="6">
    <source>
        <dbReference type="Google" id="ProtNLM"/>
    </source>
</evidence>
<sequence>MALSTDPFPNATKIYALVRQEEKQQEIHSSRPSITTPEAAALAANSAVTNSEENKYVPVQNRANFSSNNRAPHQNHPSNRQNAYSNQRNSGADNRRMGKSRMHCDYCDLDNHNIDTCYKLHGYPTDKPRNSRRNQGHSNSLSSGPSRANDRAMVTAPMVTQEQYNKILAMLSSGSTDFNANLAGIALSAPSFSAWIIDTGASNHMCSSLSLFSSYKPCPNPSFVQLPDGSDAKITHTGTVVLSPDLQLDNVFYIPFFKFNLLSVSQLTNSHQYSVVFLRDRCIFQDLSGKRTIGLGSVQGNLYYLQASSANLVTGTPTIDIWHWRLGHPSHHRMSELAKNVSSISYSPLHVCDICPQAKQTRLCFPHSSISTSKPFQLIHVDIWALEAVHKLVSKESCVHSPQPQELIDCNAKYNLVKPSEFQKNEQMFLGELSSSFTAVQWAARYRISLEKDYLYKGNTQVAQFLTRELRTSLLSELRFVHFHSCNPNGVPFEFCSRRVINWYIYQQNQYMFIMDSKGITWVGNVYQKFEAMCLELEEAVCQDTVKFVENQAQTVGSSVKKFYSDVMEDLLLPSSIDPVKLAAADLSLNPYADFGVYKKSKASIKKDSIKPDKKGSEDSNVISGLNTDYSSSFGGLHDVNRMQSPYSMGPVKGTGLELCLERNERIGAFKRKSRKYNHMPSEIPRSTTSMSKDMSKVSSNCEKTKNHGVMCGQIAMPSSPAAVDGTGCPSIGGKSHTNVSGSSAVSTGGDTIDTSTPSMMLPIESAANSQTKLRCTTLNGGPDLLAAELNAGACANSGVFSPVGSGISEDRQYFEKASDDRLSPTGGCKLDGNDYRNVPVEAGFGTSNEQLDKSMLEETCKKIRKAFSSKRSARKQEYERLAVQHGDLEVQSNQESAESLVLAFTIEADIKKSPPHGNNESDWELL</sequence>
<dbReference type="AlphaFoldDB" id="A0A834GUS2"/>
<feature type="domain" description="Retrovirus-related Pol polyprotein from transposon TNT 1-94-like beta-barrel" evidence="3">
    <location>
        <begin position="195"/>
        <end position="270"/>
    </location>
</feature>
<dbReference type="Proteomes" id="UP000626092">
    <property type="component" value="Unassembled WGS sequence"/>
</dbReference>
<dbReference type="InterPro" id="IPR025724">
    <property type="entry name" value="GAG-pre-integrase_dom"/>
</dbReference>
<reference evidence="4" key="1">
    <citation type="submission" date="2019-11" db="EMBL/GenBank/DDBJ databases">
        <authorList>
            <person name="Liu Y."/>
            <person name="Hou J."/>
            <person name="Li T.-Q."/>
            <person name="Guan C.-H."/>
            <person name="Wu X."/>
            <person name="Wu H.-Z."/>
            <person name="Ling F."/>
            <person name="Zhang R."/>
            <person name="Shi X.-G."/>
            <person name="Ren J.-P."/>
            <person name="Chen E.-F."/>
            <person name="Sun J.-M."/>
        </authorList>
    </citation>
    <scope>NUCLEOTIDE SEQUENCE</scope>
    <source>
        <strain evidence="4">Adult_tree_wgs_1</strain>
        <tissue evidence="4">Leaves</tissue>
    </source>
</reference>
<gene>
    <name evidence="4" type="ORF">RHSIM_Rhsim06G0133100</name>
</gene>
<dbReference type="Pfam" id="PF13976">
    <property type="entry name" value="gag_pre-integrs"/>
    <property type="match status" value="1"/>
</dbReference>
<dbReference type="InterPro" id="IPR053273">
    <property type="entry name" value="CST_Regulator"/>
</dbReference>
<dbReference type="GO" id="GO:0005776">
    <property type="term" value="C:autophagosome"/>
    <property type="evidence" value="ECO:0007669"/>
    <property type="project" value="TreeGrafter"/>
</dbReference>
<organism evidence="4 5">
    <name type="scientific">Rhododendron simsii</name>
    <name type="common">Sims's rhododendron</name>
    <dbReference type="NCBI Taxonomy" id="118357"/>
    <lineage>
        <taxon>Eukaryota</taxon>
        <taxon>Viridiplantae</taxon>
        <taxon>Streptophyta</taxon>
        <taxon>Embryophyta</taxon>
        <taxon>Tracheophyta</taxon>
        <taxon>Spermatophyta</taxon>
        <taxon>Magnoliopsida</taxon>
        <taxon>eudicotyledons</taxon>
        <taxon>Gunneridae</taxon>
        <taxon>Pentapetalae</taxon>
        <taxon>asterids</taxon>
        <taxon>Ericales</taxon>
        <taxon>Ericaceae</taxon>
        <taxon>Ericoideae</taxon>
        <taxon>Rhodoreae</taxon>
        <taxon>Rhododendron</taxon>
    </lineage>
</organism>
<evidence type="ECO:0000259" key="2">
    <source>
        <dbReference type="Pfam" id="PF13976"/>
    </source>
</evidence>
<evidence type="ECO:0000259" key="3">
    <source>
        <dbReference type="Pfam" id="PF22936"/>
    </source>
</evidence>
<dbReference type="Pfam" id="PF22936">
    <property type="entry name" value="Pol_BBD"/>
    <property type="match status" value="1"/>
</dbReference>
<dbReference type="PANTHER" id="PTHR34659:SF8">
    <property type="entry name" value="(RAPE) HYPOTHETICAL PROTEIN"/>
    <property type="match status" value="1"/>
</dbReference>
<proteinExistence type="predicted"/>